<accession>A0ABY7Q0Z8</accession>
<dbReference type="PANTHER" id="PTHR46553">
    <property type="entry name" value="ADENINE NUCLEOTIDE ALPHA HYDROLASES-LIKE SUPERFAMILY PROTEIN"/>
    <property type="match status" value="1"/>
</dbReference>
<dbReference type="EMBL" id="CP115450">
    <property type="protein sequence ID" value="WBP86315.1"/>
    <property type="molecule type" value="Genomic_DNA"/>
</dbReference>
<dbReference type="Gene3D" id="3.40.50.620">
    <property type="entry name" value="HUPs"/>
    <property type="match status" value="1"/>
</dbReference>
<dbReference type="RefSeq" id="WP_270142878.1">
    <property type="nucleotide sequence ID" value="NZ_CP115450.1"/>
</dbReference>
<feature type="domain" description="UspA" evidence="1">
    <location>
        <begin position="5"/>
        <end position="138"/>
    </location>
</feature>
<proteinExistence type="predicted"/>
<protein>
    <submittedName>
        <fullName evidence="2">Universal stress protein</fullName>
    </submittedName>
</protein>
<evidence type="ECO:0000313" key="2">
    <source>
        <dbReference type="EMBL" id="WBP86315.1"/>
    </source>
</evidence>
<evidence type="ECO:0000259" key="1">
    <source>
        <dbReference type="Pfam" id="PF00582"/>
    </source>
</evidence>
<evidence type="ECO:0000313" key="3">
    <source>
        <dbReference type="Proteomes" id="UP001212821"/>
    </source>
</evidence>
<dbReference type="InterPro" id="IPR006016">
    <property type="entry name" value="UspA"/>
</dbReference>
<dbReference type="Proteomes" id="UP001212821">
    <property type="component" value="Chromosome"/>
</dbReference>
<dbReference type="SUPFAM" id="SSF52402">
    <property type="entry name" value="Adenine nucleotide alpha hydrolases-like"/>
    <property type="match status" value="1"/>
</dbReference>
<gene>
    <name evidence="2" type="ORF">O1G21_10995</name>
</gene>
<reference evidence="3" key="1">
    <citation type="submission" date="2022-12" db="EMBL/GenBank/DDBJ databases">
        <authorList>
            <person name="Mo P."/>
        </authorList>
    </citation>
    <scope>NUCLEOTIDE SEQUENCE [LARGE SCALE GENOMIC DNA]</scope>
    <source>
        <strain evidence="3">HUAS 3-15</strain>
    </source>
</reference>
<dbReference type="Pfam" id="PF00582">
    <property type="entry name" value="Usp"/>
    <property type="match status" value="1"/>
</dbReference>
<organism evidence="2 3">
    <name type="scientific">Kitasatospora cathayae</name>
    <dbReference type="NCBI Taxonomy" id="3004092"/>
    <lineage>
        <taxon>Bacteria</taxon>
        <taxon>Bacillati</taxon>
        <taxon>Actinomycetota</taxon>
        <taxon>Actinomycetes</taxon>
        <taxon>Kitasatosporales</taxon>
        <taxon>Streptomycetaceae</taxon>
        <taxon>Kitasatospora</taxon>
    </lineage>
</organism>
<keyword evidence="3" id="KW-1185">Reference proteome</keyword>
<dbReference type="InterPro" id="IPR014729">
    <property type="entry name" value="Rossmann-like_a/b/a_fold"/>
</dbReference>
<sequence>MADYLLAAIDGSAPSIAAARWAADEATRHGLPLRLVHAQTWLDDLHADPGQPADVRALTTRMLSDAKQAVQVTRPSLEIRAELIGGGEPVDVLVDAAADADLLVVGRRRRPHHHVGMRLGPVAHAAIHHAQSPVAVVPHD</sequence>
<name>A0ABY7Q0Z8_9ACTN</name>
<dbReference type="PANTHER" id="PTHR46553:SF3">
    <property type="entry name" value="ADENINE NUCLEOTIDE ALPHA HYDROLASES-LIKE SUPERFAMILY PROTEIN"/>
    <property type="match status" value="1"/>
</dbReference>